<dbReference type="InterPro" id="IPR020892">
    <property type="entry name" value="Cyclophilin-type_PPIase_CS"/>
</dbReference>
<dbReference type="PANTHER" id="PTHR11071">
    <property type="entry name" value="PEPTIDYL-PROLYL CIS-TRANS ISOMERASE"/>
    <property type="match status" value="1"/>
</dbReference>
<dbReference type="Gene3D" id="2.40.100.10">
    <property type="entry name" value="Cyclophilin-like"/>
    <property type="match status" value="1"/>
</dbReference>
<dbReference type="PROSITE" id="PS50072">
    <property type="entry name" value="CSA_PPIASE_2"/>
    <property type="match status" value="1"/>
</dbReference>
<comment type="catalytic activity">
    <reaction evidence="3">
        <text>[protein]-peptidylproline (omega=180) = [protein]-peptidylproline (omega=0)</text>
        <dbReference type="Rhea" id="RHEA:16237"/>
        <dbReference type="Rhea" id="RHEA-COMP:10747"/>
        <dbReference type="Rhea" id="RHEA-COMP:10748"/>
        <dbReference type="ChEBI" id="CHEBI:83833"/>
        <dbReference type="ChEBI" id="CHEBI:83834"/>
        <dbReference type="EC" id="5.2.1.8"/>
    </reaction>
</comment>
<comment type="similarity">
    <text evidence="3">Belongs to the cyclophilin-type PPIase family.</text>
</comment>
<keyword evidence="2 3" id="KW-0413">Isomerase</keyword>
<evidence type="ECO:0000313" key="6">
    <source>
        <dbReference type="RefSeq" id="XP_002733152.1"/>
    </source>
</evidence>
<dbReference type="InterPro" id="IPR024936">
    <property type="entry name" value="Cyclophilin-type_PPIase"/>
</dbReference>
<evidence type="ECO:0000259" key="4">
    <source>
        <dbReference type="PROSITE" id="PS50072"/>
    </source>
</evidence>
<evidence type="ECO:0000313" key="5">
    <source>
        <dbReference type="Proteomes" id="UP000694865"/>
    </source>
</evidence>
<dbReference type="EC" id="5.2.1.8" evidence="3"/>
<dbReference type="InterPro" id="IPR002130">
    <property type="entry name" value="Cyclophilin-type_PPIase_dom"/>
</dbReference>
<keyword evidence="5" id="KW-1185">Reference proteome</keyword>
<evidence type="ECO:0000256" key="2">
    <source>
        <dbReference type="ARBA" id="ARBA00023235"/>
    </source>
</evidence>
<proteinExistence type="inferred from homology"/>
<dbReference type="RefSeq" id="XP_002733152.1">
    <property type="nucleotide sequence ID" value="XM_002733106.2"/>
</dbReference>
<dbReference type="Pfam" id="PF00160">
    <property type="entry name" value="Pro_isomerase"/>
    <property type="match status" value="1"/>
</dbReference>
<dbReference type="PIRSF" id="PIRSF001467">
    <property type="entry name" value="Peptidylpro_ismrse"/>
    <property type="match status" value="1"/>
</dbReference>
<feature type="domain" description="PPIase cyclophilin-type" evidence="4">
    <location>
        <begin position="7"/>
        <end position="163"/>
    </location>
</feature>
<gene>
    <name evidence="6" type="primary">LOC100376769</name>
</gene>
<dbReference type="PANTHER" id="PTHR11071:SF561">
    <property type="entry name" value="PEPTIDYL-PROLYL CIS-TRANS ISOMERASE D-RELATED"/>
    <property type="match status" value="1"/>
</dbReference>
<dbReference type="PRINTS" id="PR00153">
    <property type="entry name" value="CSAPPISMRASE"/>
</dbReference>
<protein>
    <recommendedName>
        <fullName evidence="3">Peptidyl-prolyl cis-trans isomerase</fullName>
        <shortName evidence="3">PPIase</shortName>
        <ecNumber evidence="3">5.2.1.8</ecNumber>
    </recommendedName>
</protein>
<dbReference type="SUPFAM" id="SSF50891">
    <property type="entry name" value="Cyclophilin-like"/>
    <property type="match status" value="1"/>
</dbReference>
<dbReference type="GeneID" id="100376769"/>
<reference evidence="6" key="1">
    <citation type="submission" date="2025-08" db="UniProtKB">
        <authorList>
            <consortium name="RefSeq"/>
        </authorList>
    </citation>
    <scope>IDENTIFICATION</scope>
    <source>
        <tissue evidence="6">Testes</tissue>
    </source>
</reference>
<sequence length="165" mass="18351">MARVRCFFDISIDGKPTGRIVFELRPDIVPKTVENFRSLCVGWQGYCYKGSVFHRIIPEFMCQGGDITRGNGTGGRSIYGLEFKDENFILKHEGPGTLSMANSGPNTNNSQFFICTEKTDWLDDAHVVFGKVVEGMDVVRKMEAKGTDEGDITSVVKIENSGELK</sequence>
<evidence type="ECO:0000256" key="3">
    <source>
        <dbReference type="RuleBase" id="RU363019"/>
    </source>
</evidence>
<dbReference type="PROSITE" id="PS00170">
    <property type="entry name" value="CSA_PPIASE_1"/>
    <property type="match status" value="1"/>
</dbReference>
<accession>A0ABM0GMF5</accession>
<evidence type="ECO:0000256" key="1">
    <source>
        <dbReference type="ARBA" id="ARBA00023110"/>
    </source>
</evidence>
<organism evidence="5 6">
    <name type="scientific">Saccoglossus kowalevskii</name>
    <name type="common">Acorn worm</name>
    <dbReference type="NCBI Taxonomy" id="10224"/>
    <lineage>
        <taxon>Eukaryota</taxon>
        <taxon>Metazoa</taxon>
        <taxon>Hemichordata</taxon>
        <taxon>Enteropneusta</taxon>
        <taxon>Harrimaniidae</taxon>
        <taxon>Saccoglossus</taxon>
    </lineage>
</organism>
<comment type="function">
    <text evidence="3">PPIases accelerate the folding of proteins. It catalyzes the cis-trans isomerization of proline imidic peptide bonds in oligopeptides.</text>
</comment>
<dbReference type="InterPro" id="IPR029000">
    <property type="entry name" value="Cyclophilin-like_dom_sf"/>
</dbReference>
<dbReference type="Proteomes" id="UP000694865">
    <property type="component" value="Unplaced"/>
</dbReference>
<name>A0ABM0GMF5_SACKO</name>
<keyword evidence="1 3" id="KW-0697">Rotamase</keyword>